<gene>
    <name evidence="3" type="ORF">Acr_00g0007070</name>
    <name evidence="4" type="ORF">Acr_22g0008410</name>
</gene>
<dbReference type="EMBL" id="BJWL01000022">
    <property type="protein sequence ID" value="GFZ11443.1"/>
    <property type="molecule type" value="Genomic_DNA"/>
</dbReference>
<evidence type="ECO:0000313" key="5">
    <source>
        <dbReference type="Proteomes" id="UP000585474"/>
    </source>
</evidence>
<reference evidence="4 5" key="1">
    <citation type="submission" date="2019-07" db="EMBL/GenBank/DDBJ databases">
        <title>De Novo Assembly of kiwifruit Actinidia rufa.</title>
        <authorList>
            <person name="Sugita-Konishi S."/>
            <person name="Sato K."/>
            <person name="Mori E."/>
            <person name="Abe Y."/>
            <person name="Kisaki G."/>
            <person name="Hamano K."/>
            <person name="Suezawa K."/>
            <person name="Otani M."/>
            <person name="Fukuda T."/>
            <person name="Manabe T."/>
            <person name="Gomi K."/>
            <person name="Tabuchi M."/>
            <person name="Akimitsu K."/>
            <person name="Kataoka I."/>
        </authorList>
    </citation>
    <scope>NUCLEOTIDE SEQUENCE [LARGE SCALE GENOMIC DNA]</scope>
    <source>
        <strain evidence="5">cv. Fuchu</strain>
        <strain evidence="4">Fuchu</strain>
    </source>
</reference>
<comment type="similarity">
    <text evidence="1">Belongs to the BetVI family.</text>
</comment>
<dbReference type="PANTHER" id="PTHR31213:SF55">
    <property type="entry name" value="STRESS-INDUCED PROTEIN SAM22"/>
    <property type="match status" value="1"/>
</dbReference>
<dbReference type="SUPFAM" id="SSF55961">
    <property type="entry name" value="Bet v1-like"/>
    <property type="match status" value="1"/>
</dbReference>
<dbReference type="GO" id="GO:0038023">
    <property type="term" value="F:signaling receptor activity"/>
    <property type="evidence" value="ECO:0007669"/>
    <property type="project" value="InterPro"/>
</dbReference>
<organism evidence="3 5">
    <name type="scientific">Actinidia rufa</name>
    <dbReference type="NCBI Taxonomy" id="165716"/>
    <lineage>
        <taxon>Eukaryota</taxon>
        <taxon>Viridiplantae</taxon>
        <taxon>Streptophyta</taxon>
        <taxon>Embryophyta</taxon>
        <taxon>Tracheophyta</taxon>
        <taxon>Spermatophyta</taxon>
        <taxon>Magnoliopsida</taxon>
        <taxon>eudicotyledons</taxon>
        <taxon>Gunneridae</taxon>
        <taxon>Pentapetalae</taxon>
        <taxon>asterids</taxon>
        <taxon>Ericales</taxon>
        <taxon>Actinidiaceae</taxon>
        <taxon>Actinidia</taxon>
    </lineage>
</organism>
<dbReference type="PANTHER" id="PTHR31213">
    <property type="entry name" value="OS08G0374000 PROTEIN-RELATED"/>
    <property type="match status" value="1"/>
</dbReference>
<evidence type="ECO:0000313" key="3">
    <source>
        <dbReference type="EMBL" id="GFS29523.1"/>
    </source>
</evidence>
<protein>
    <recommendedName>
        <fullName evidence="2">Bet v I/Major latex protein domain-containing protein</fullName>
    </recommendedName>
</protein>
<dbReference type="GO" id="GO:0006952">
    <property type="term" value="P:defense response"/>
    <property type="evidence" value="ECO:0007669"/>
    <property type="project" value="InterPro"/>
</dbReference>
<comment type="caution">
    <text evidence="3">The sequence shown here is derived from an EMBL/GenBank/DDBJ whole genome shotgun (WGS) entry which is preliminary data.</text>
</comment>
<dbReference type="SMART" id="SM01037">
    <property type="entry name" value="Bet_v_1"/>
    <property type="match status" value="1"/>
</dbReference>
<dbReference type="PRINTS" id="PR00634">
    <property type="entry name" value="BETALLERGEN"/>
</dbReference>
<keyword evidence="5" id="KW-1185">Reference proteome</keyword>
<dbReference type="InterPro" id="IPR000916">
    <property type="entry name" value="Bet_v_I/MLP"/>
</dbReference>
<dbReference type="GO" id="GO:0009738">
    <property type="term" value="P:abscisic acid-activated signaling pathway"/>
    <property type="evidence" value="ECO:0007669"/>
    <property type="project" value="InterPro"/>
</dbReference>
<dbReference type="Proteomes" id="UP000585474">
    <property type="component" value="Unassembled WGS sequence"/>
</dbReference>
<dbReference type="FunFam" id="3.30.530.20:FF:000007">
    <property type="entry name" value="Major pollen allergen Bet v 1-A"/>
    <property type="match status" value="1"/>
</dbReference>
<dbReference type="GO" id="GO:0005737">
    <property type="term" value="C:cytoplasm"/>
    <property type="evidence" value="ECO:0007669"/>
    <property type="project" value="TreeGrafter"/>
</dbReference>
<dbReference type="GO" id="GO:0010427">
    <property type="term" value="F:abscisic acid binding"/>
    <property type="evidence" value="ECO:0007669"/>
    <property type="project" value="InterPro"/>
</dbReference>
<dbReference type="GO" id="GO:0004864">
    <property type="term" value="F:protein phosphatase inhibitor activity"/>
    <property type="evidence" value="ECO:0007669"/>
    <property type="project" value="InterPro"/>
</dbReference>
<dbReference type="GO" id="GO:0005634">
    <property type="term" value="C:nucleus"/>
    <property type="evidence" value="ECO:0007669"/>
    <property type="project" value="TreeGrafter"/>
</dbReference>
<evidence type="ECO:0000256" key="1">
    <source>
        <dbReference type="ARBA" id="ARBA00009744"/>
    </source>
</evidence>
<feature type="domain" description="Bet v I/Major latex protein" evidence="2">
    <location>
        <begin position="1"/>
        <end position="155"/>
    </location>
</feature>
<evidence type="ECO:0000313" key="4">
    <source>
        <dbReference type="EMBL" id="GFZ11443.1"/>
    </source>
</evidence>
<dbReference type="AlphaFoldDB" id="A0A7J0D8U4"/>
<sequence length="159" mass="17818">MSVNTHELELPSTIPPSKMFKGLVLDGDTLIPKVLPLVFKSVETLEGDGSTGTIKLVTFGEESPYKWVKTNIDAIDKMNFTYNYTIIEGDALINMFESISYQVKIIASPNGRSIYKCRTTCITKGDYHVTKENIQSDKAKQTEIFKAIEAYLLAHPNYS</sequence>
<dbReference type="InterPro" id="IPR050279">
    <property type="entry name" value="Plant_def-hormone_signal"/>
</dbReference>
<dbReference type="EMBL" id="BJWL01000089">
    <property type="protein sequence ID" value="GFS29523.1"/>
    <property type="molecule type" value="Genomic_DNA"/>
</dbReference>
<accession>A0A7J0D8U4</accession>
<dbReference type="CDD" id="cd07816">
    <property type="entry name" value="Bet_v1-like"/>
    <property type="match status" value="1"/>
</dbReference>
<name>A0A7J0D8U4_9ERIC</name>
<proteinExistence type="inferred from homology"/>
<evidence type="ECO:0000259" key="2">
    <source>
        <dbReference type="SMART" id="SM01037"/>
    </source>
</evidence>
<reference evidence="3" key="2">
    <citation type="submission" date="2020-08" db="EMBL/GenBank/DDBJ databases">
        <title>De Novo Assembly of kiwifruit Actinidia rufa.</title>
        <authorList>
            <person name="Sugita-Konishi S."/>
            <person name="Sato K."/>
            <person name="Mori E."/>
            <person name="Abe Y."/>
            <person name="Kisaki G."/>
            <person name="Hamano K."/>
            <person name="Suezawa K."/>
            <person name="Otani M."/>
            <person name="Fukuda T."/>
            <person name="Manabe T."/>
            <person name="Gomi K."/>
            <person name="Tabuchi M."/>
            <person name="Akimitsu K."/>
            <person name="Kataoka I."/>
        </authorList>
    </citation>
    <scope>NUCLEOTIDE SEQUENCE</scope>
    <source>
        <strain evidence="3">Fuchu</strain>
    </source>
</reference>
<dbReference type="Gene3D" id="3.30.530.20">
    <property type="match status" value="1"/>
</dbReference>
<dbReference type="Pfam" id="PF00407">
    <property type="entry name" value="Bet_v_1"/>
    <property type="match status" value="1"/>
</dbReference>
<dbReference type="OrthoDB" id="1565598at2759"/>
<dbReference type="InterPro" id="IPR023393">
    <property type="entry name" value="START-like_dom_sf"/>
</dbReference>
<dbReference type="InterPro" id="IPR024949">
    <property type="entry name" value="Bet_v_I_allergen"/>
</dbReference>